<proteinExistence type="predicted"/>
<dbReference type="EMBL" id="QVLV01000009">
    <property type="protein sequence ID" value="RGE59220.1"/>
    <property type="molecule type" value="Genomic_DNA"/>
</dbReference>
<dbReference type="SUPFAM" id="SSF100950">
    <property type="entry name" value="NagB/RpiA/CoA transferase-like"/>
    <property type="match status" value="1"/>
</dbReference>
<dbReference type="InterPro" id="IPR037171">
    <property type="entry name" value="NagB/RpiA_transferase-like"/>
</dbReference>
<keyword evidence="5" id="KW-1185">Reference proteome</keyword>
<dbReference type="Gene3D" id="3.40.50.1360">
    <property type="match status" value="1"/>
</dbReference>
<dbReference type="InterPro" id="IPR036390">
    <property type="entry name" value="WH_DNA-bd_sf"/>
</dbReference>
<dbReference type="SUPFAM" id="SSF46785">
    <property type="entry name" value="Winged helix' DNA-binding domain"/>
    <property type="match status" value="1"/>
</dbReference>
<keyword evidence="2" id="KW-0804">Transcription</keyword>
<dbReference type="PANTHER" id="PTHR30363">
    <property type="entry name" value="HTH-TYPE TRANSCRIPTIONAL REGULATOR SRLR-RELATED"/>
    <property type="match status" value="1"/>
</dbReference>
<keyword evidence="1" id="KW-0805">Transcription regulation</keyword>
<reference evidence="4" key="1">
    <citation type="submission" date="2018-08" db="EMBL/GenBank/DDBJ databases">
        <title>A genome reference for cultivated species of the human gut microbiota.</title>
        <authorList>
            <person name="Zou Y."/>
            <person name="Xue W."/>
            <person name="Luo G."/>
        </authorList>
    </citation>
    <scope>NUCLEOTIDE SEQUENCE [LARGE SCALE GENOMIC DNA]</scope>
    <source>
        <strain evidence="4">TF05-5AC</strain>
    </source>
</reference>
<dbReference type="Pfam" id="PF08220">
    <property type="entry name" value="HTH_DeoR"/>
    <property type="match status" value="1"/>
</dbReference>
<dbReference type="InterPro" id="IPR014036">
    <property type="entry name" value="DeoR-like_C"/>
</dbReference>
<dbReference type="RefSeq" id="WP_117544830.1">
    <property type="nucleotide sequence ID" value="NZ_QVLV01000009.1"/>
</dbReference>
<dbReference type="PANTHER" id="PTHR30363:SF51">
    <property type="entry name" value="HTH-TYPE TRANSCRIPTIONAL REPRESSOR GLCR"/>
    <property type="match status" value="1"/>
</dbReference>
<dbReference type="GO" id="GO:0003700">
    <property type="term" value="F:DNA-binding transcription factor activity"/>
    <property type="evidence" value="ECO:0007669"/>
    <property type="project" value="InterPro"/>
</dbReference>
<dbReference type="Proteomes" id="UP000260812">
    <property type="component" value="Unassembled WGS sequence"/>
</dbReference>
<accession>A0A3E3I3C7</accession>
<evidence type="ECO:0000313" key="5">
    <source>
        <dbReference type="Proteomes" id="UP000260812"/>
    </source>
</evidence>
<gene>
    <name evidence="4" type="ORF">DXC51_14715</name>
</gene>
<dbReference type="Pfam" id="PF00455">
    <property type="entry name" value="DeoRC"/>
    <property type="match status" value="1"/>
</dbReference>
<name>A0A3E3I3C7_9FIRM</name>
<dbReference type="InterPro" id="IPR001034">
    <property type="entry name" value="DeoR_HTH"/>
</dbReference>
<dbReference type="GeneID" id="97988084"/>
<organism evidence="4 5">
    <name type="scientific">Eisenbergiella massiliensis</name>
    <dbReference type="NCBI Taxonomy" id="1720294"/>
    <lineage>
        <taxon>Bacteria</taxon>
        <taxon>Bacillati</taxon>
        <taxon>Bacillota</taxon>
        <taxon>Clostridia</taxon>
        <taxon>Lachnospirales</taxon>
        <taxon>Lachnospiraceae</taxon>
        <taxon>Eisenbergiella</taxon>
    </lineage>
</organism>
<feature type="domain" description="HTH deoR-type" evidence="3">
    <location>
        <begin position="3"/>
        <end position="58"/>
    </location>
</feature>
<evidence type="ECO:0000313" key="4">
    <source>
        <dbReference type="EMBL" id="RGE59220.1"/>
    </source>
</evidence>
<evidence type="ECO:0000259" key="3">
    <source>
        <dbReference type="PROSITE" id="PS51000"/>
    </source>
</evidence>
<comment type="caution">
    <text evidence="4">The sequence shown here is derived from an EMBL/GenBank/DDBJ whole genome shotgun (WGS) entry which is preliminary data.</text>
</comment>
<dbReference type="PROSITE" id="PS51000">
    <property type="entry name" value="HTH_DEOR_2"/>
    <property type="match status" value="1"/>
</dbReference>
<dbReference type="SMART" id="SM01134">
    <property type="entry name" value="DeoRC"/>
    <property type="match status" value="1"/>
</dbReference>
<dbReference type="AlphaFoldDB" id="A0A3E3I3C7"/>
<evidence type="ECO:0000256" key="2">
    <source>
        <dbReference type="ARBA" id="ARBA00023163"/>
    </source>
</evidence>
<dbReference type="InterPro" id="IPR050313">
    <property type="entry name" value="Carb_Metab_HTH_regulators"/>
</dbReference>
<protein>
    <submittedName>
        <fullName evidence="4">DeoR/GlpR transcriptional regulator</fullName>
    </submittedName>
</protein>
<dbReference type="PRINTS" id="PR00037">
    <property type="entry name" value="HTHLACR"/>
</dbReference>
<dbReference type="SMART" id="SM00420">
    <property type="entry name" value="HTH_DEOR"/>
    <property type="match status" value="1"/>
</dbReference>
<evidence type="ECO:0000256" key="1">
    <source>
        <dbReference type="ARBA" id="ARBA00023015"/>
    </source>
</evidence>
<sequence>MFMEERQKDILKRINATGRIQVAQIQELYNISADCARRDLRFLESRGLLQRTHGGAIAAQPKGIMPEETYNPEDLTEVKADYLAVARKALEHIKDNDVIYITTSSVGYYMALHIPGNLQITILTNSVTIAQVLRKKENISVILLGGEMSHRGHCHDYYTVQMVRNIRIDRAFLSHDAFSLEFGASIHNSAGVEFGRAVMESSSMNIGLYPSAKIGKNAVHSVCSAEDYDLLITDTGIAEDFLQQAKEKGIAIELADLH</sequence>